<dbReference type="InterPro" id="IPR013785">
    <property type="entry name" value="Aldolase_TIM"/>
</dbReference>
<proteinExistence type="predicted"/>
<dbReference type="EMBL" id="GBRH01263785">
    <property type="protein sequence ID" value="JAD34110.1"/>
    <property type="molecule type" value="Transcribed_RNA"/>
</dbReference>
<reference evidence="1" key="2">
    <citation type="journal article" date="2015" name="Data Brief">
        <title>Shoot transcriptome of the giant reed, Arundo donax.</title>
        <authorList>
            <person name="Barrero R.A."/>
            <person name="Guerrero F.D."/>
            <person name="Moolhuijzen P."/>
            <person name="Goolsby J.A."/>
            <person name="Tidwell J."/>
            <person name="Bellgard S.E."/>
            <person name="Bellgard M.I."/>
        </authorList>
    </citation>
    <scope>NUCLEOTIDE SEQUENCE</scope>
    <source>
        <tissue evidence="1">Shoot tissue taken approximately 20 cm above the soil surface</tissue>
    </source>
</reference>
<dbReference type="AlphaFoldDB" id="A0A0A8ZBN9"/>
<sequence length="75" mass="8430">MASSVPTETNNRILPKEDVNTKDLQLQQRASDSTIIWRPPLDYPDAKPGISAKFEEADGADFIVLHISWKFRMAG</sequence>
<dbReference type="Gene3D" id="3.20.20.70">
    <property type="entry name" value="Aldolase class I"/>
    <property type="match status" value="1"/>
</dbReference>
<accession>A0A0A8ZBN9</accession>
<organism evidence="1">
    <name type="scientific">Arundo donax</name>
    <name type="common">Giant reed</name>
    <name type="synonym">Donax arundinaceus</name>
    <dbReference type="NCBI Taxonomy" id="35708"/>
    <lineage>
        <taxon>Eukaryota</taxon>
        <taxon>Viridiplantae</taxon>
        <taxon>Streptophyta</taxon>
        <taxon>Embryophyta</taxon>
        <taxon>Tracheophyta</taxon>
        <taxon>Spermatophyta</taxon>
        <taxon>Magnoliopsida</taxon>
        <taxon>Liliopsida</taxon>
        <taxon>Poales</taxon>
        <taxon>Poaceae</taxon>
        <taxon>PACMAD clade</taxon>
        <taxon>Arundinoideae</taxon>
        <taxon>Arundineae</taxon>
        <taxon>Arundo</taxon>
    </lineage>
</organism>
<protein>
    <submittedName>
        <fullName evidence="1">Uncharacterized protein</fullName>
    </submittedName>
</protein>
<evidence type="ECO:0000313" key="1">
    <source>
        <dbReference type="EMBL" id="JAD34110.1"/>
    </source>
</evidence>
<reference evidence="1" key="1">
    <citation type="submission" date="2014-09" db="EMBL/GenBank/DDBJ databases">
        <authorList>
            <person name="Magalhaes I.L.F."/>
            <person name="Oliveira U."/>
            <person name="Santos F.R."/>
            <person name="Vidigal T.H.D.A."/>
            <person name="Brescovit A.D."/>
            <person name="Santos A.J."/>
        </authorList>
    </citation>
    <scope>NUCLEOTIDE SEQUENCE</scope>
    <source>
        <tissue evidence="1">Shoot tissue taken approximately 20 cm above the soil surface</tissue>
    </source>
</reference>
<name>A0A0A8ZBN9_ARUDO</name>